<keyword evidence="2" id="KW-0597">Phosphoprotein</keyword>
<dbReference type="Gene3D" id="1.10.1200.10">
    <property type="entry name" value="ACP-like"/>
    <property type="match status" value="1"/>
</dbReference>
<dbReference type="InterPro" id="IPR009081">
    <property type="entry name" value="PP-bd_ACP"/>
</dbReference>
<evidence type="ECO:0000313" key="5">
    <source>
        <dbReference type="Proteomes" id="UP000598297"/>
    </source>
</evidence>
<dbReference type="Pfam" id="PF00550">
    <property type="entry name" value="PP-binding"/>
    <property type="match status" value="1"/>
</dbReference>
<dbReference type="SMART" id="SM00823">
    <property type="entry name" value="PKS_PP"/>
    <property type="match status" value="1"/>
</dbReference>
<dbReference type="OrthoDB" id="3483265at2"/>
<dbReference type="GO" id="GO:0031177">
    <property type="term" value="F:phosphopantetheine binding"/>
    <property type="evidence" value="ECO:0007669"/>
    <property type="project" value="InterPro"/>
</dbReference>
<dbReference type="InterPro" id="IPR020806">
    <property type="entry name" value="PKS_PP-bd"/>
</dbReference>
<dbReference type="GO" id="GO:0017000">
    <property type="term" value="P:antibiotic biosynthetic process"/>
    <property type="evidence" value="ECO:0007669"/>
    <property type="project" value="UniProtKB-ARBA"/>
</dbReference>
<evidence type="ECO:0000256" key="2">
    <source>
        <dbReference type="ARBA" id="ARBA00022553"/>
    </source>
</evidence>
<dbReference type="SUPFAM" id="SSF47336">
    <property type="entry name" value="ACP-like"/>
    <property type="match status" value="1"/>
</dbReference>
<accession>A0A964UIU3</accession>
<dbReference type="Proteomes" id="UP000598297">
    <property type="component" value="Unassembled WGS sequence"/>
</dbReference>
<feature type="domain" description="Carrier" evidence="3">
    <location>
        <begin position="7"/>
        <end position="82"/>
    </location>
</feature>
<evidence type="ECO:0000256" key="1">
    <source>
        <dbReference type="ARBA" id="ARBA00022450"/>
    </source>
</evidence>
<gene>
    <name evidence="4" type="ORF">GUY60_00620</name>
</gene>
<dbReference type="InterPro" id="IPR036736">
    <property type="entry name" value="ACP-like_sf"/>
</dbReference>
<comment type="caution">
    <text evidence="4">The sequence shown here is derived from an EMBL/GenBank/DDBJ whole genome shotgun (WGS) entry which is preliminary data.</text>
</comment>
<sequence>MTTQQSSTTADIAQQVAAIWAEVLGPGSDRPGATFVELNGQSIAAVRIVAKVEEQLGITLDVGDLFEDPDLETLTRGILASAEG</sequence>
<dbReference type="AlphaFoldDB" id="A0A964UIU3"/>
<keyword evidence="1" id="KW-0596">Phosphopantetheine</keyword>
<dbReference type="PROSITE" id="PS50075">
    <property type="entry name" value="CARRIER"/>
    <property type="match status" value="1"/>
</dbReference>
<evidence type="ECO:0000313" key="4">
    <source>
        <dbReference type="EMBL" id="NBE49953.1"/>
    </source>
</evidence>
<reference evidence="4" key="1">
    <citation type="submission" date="2020-01" db="EMBL/GenBank/DDBJ databases">
        <title>Whole-genome analyses of novel actinobacteria.</title>
        <authorList>
            <person name="Sahin N."/>
        </authorList>
    </citation>
    <scope>NUCLEOTIDE SEQUENCE</scope>
    <source>
        <strain evidence="4">YC537</strain>
    </source>
</reference>
<dbReference type="RefSeq" id="WP_161692836.1">
    <property type="nucleotide sequence ID" value="NZ_JAAAHS010000002.1"/>
</dbReference>
<name>A0A964UIU3_9ACTN</name>
<protein>
    <submittedName>
        <fullName evidence="4">Phosphopantetheine-binding protein</fullName>
    </submittedName>
</protein>
<keyword evidence="5" id="KW-1185">Reference proteome</keyword>
<evidence type="ECO:0000259" key="3">
    <source>
        <dbReference type="PROSITE" id="PS50075"/>
    </source>
</evidence>
<dbReference type="EMBL" id="JAAAHS010000002">
    <property type="protein sequence ID" value="NBE49953.1"/>
    <property type="molecule type" value="Genomic_DNA"/>
</dbReference>
<organism evidence="4 5">
    <name type="scientific">Streptomyces boluensis</name>
    <dbReference type="NCBI Taxonomy" id="1775135"/>
    <lineage>
        <taxon>Bacteria</taxon>
        <taxon>Bacillati</taxon>
        <taxon>Actinomycetota</taxon>
        <taxon>Actinomycetes</taxon>
        <taxon>Kitasatosporales</taxon>
        <taxon>Streptomycetaceae</taxon>
        <taxon>Streptomyces</taxon>
    </lineage>
</organism>
<proteinExistence type="predicted"/>